<gene>
    <name evidence="1" type="ORF">SPARVUS_LOCUS3137026</name>
</gene>
<dbReference type="Proteomes" id="UP001162483">
    <property type="component" value="Unassembled WGS sequence"/>
</dbReference>
<proteinExistence type="predicted"/>
<sequence length="67" mass="7644">GKTIINNQPVALGSQVPRWTARPLRGKQWSRMPVSAGTTFTRRPSVLDDVTTMWRDRRGELLLEPQL</sequence>
<dbReference type="EMBL" id="CATNWA010004651">
    <property type="protein sequence ID" value="CAI9548339.1"/>
    <property type="molecule type" value="Genomic_DNA"/>
</dbReference>
<reference evidence="1" key="1">
    <citation type="submission" date="2023-05" db="EMBL/GenBank/DDBJ databases">
        <authorList>
            <person name="Stuckert A."/>
        </authorList>
    </citation>
    <scope>NUCLEOTIDE SEQUENCE</scope>
</reference>
<evidence type="ECO:0000313" key="1">
    <source>
        <dbReference type="EMBL" id="CAI9548339.1"/>
    </source>
</evidence>
<comment type="caution">
    <text evidence="1">The sequence shown here is derived from an EMBL/GenBank/DDBJ whole genome shotgun (WGS) entry which is preliminary data.</text>
</comment>
<protein>
    <submittedName>
        <fullName evidence="1">Uncharacterized protein</fullName>
    </submittedName>
</protein>
<evidence type="ECO:0000313" key="2">
    <source>
        <dbReference type="Proteomes" id="UP001162483"/>
    </source>
</evidence>
<name>A0ABN9BKZ4_9NEOB</name>
<organism evidence="1 2">
    <name type="scientific">Staurois parvus</name>
    <dbReference type="NCBI Taxonomy" id="386267"/>
    <lineage>
        <taxon>Eukaryota</taxon>
        <taxon>Metazoa</taxon>
        <taxon>Chordata</taxon>
        <taxon>Craniata</taxon>
        <taxon>Vertebrata</taxon>
        <taxon>Euteleostomi</taxon>
        <taxon>Amphibia</taxon>
        <taxon>Batrachia</taxon>
        <taxon>Anura</taxon>
        <taxon>Neobatrachia</taxon>
        <taxon>Ranoidea</taxon>
        <taxon>Ranidae</taxon>
        <taxon>Staurois</taxon>
    </lineage>
</organism>
<feature type="non-terminal residue" evidence="1">
    <location>
        <position position="1"/>
    </location>
</feature>
<accession>A0ABN9BKZ4</accession>
<keyword evidence="2" id="KW-1185">Reference proteome</keyword>